<sequence length="155" mass="17084">MPFSATEPRLLPCWEAHVDIAPTLDHGAGPDGHRFVVPILGGRFEGRLAPETASPRPFKGEILPGGFDLQRLRPDGRKELEAIYHMRTDGGVAIEVRNLVLIDYAPDGGLAYARSRIFVCAPAGECDWLNARVFVGTLEVVRPQRQVLIRSFLLA</sequence>
<evidence type="ECO:0000313" key="2">
    <source>
        <dbReference type="Proteomes" id="UP000199377"/>
    </source>
</evidence>
<dbReference type="EMBL" id="FOQH01000013">
    <property type="protein sequence ID" value="SFJ07374.1"/>
    <property type="molecule type" value="Genomic_DNA"/>
</dbReference>
<dbReference type="AlphaFoldDB" id="A0A1I3NDJ8"/>
<dbReference type="Proteomes" id="UP000199377">
    <property type="component" value="Unassembled WGS sequence"/>
</dbReference>
<accession>A0A1I3NDJ8</accession>
<evidence type="ECO:0000313" key="1">
    <source>
        <dbReference type="EMBL" id="SFJ07374.1"/>
    </source>
</evidence>
<dbReference type="RefSeq" id="WP_092864846.1">
    <property type="nucleotide sequence ID" value="NZ_FOQH01000013.1"/>
</dbReference>
<organism evidence="1 2">
    <name type="scientific">Albimonas pacifica</name>
    <dbReference type="NCBI Taxonomy" id="1114924"/>
    <lineage>
        <taxon>Bacteria</taxon>
        <taxon>Pseudomonadati</taxon>
        <taxon>Pseudomonadota</taxon>
        <taxon>Alphaproteobacteria</taxon>
        <taxon>Rhodobacterales</taxon>
        <taxon>Paracoccaceae</taxon>
        <taxon>Albimonas</taxon>
    </lineage>
</organism>
<dbReference type="STRING" id="1114924.SAMN05216258_11345"/>
<proteinExistence type="predicted"/>
<keyword evidence="2" id="KW-1185">Reference proteome</keyword>
<gene>
    <name evidence="1" type="ORF">SAMN05216258_11345</name>
</gene>
<dbReference type="Pfam" id="PF11578">
    <property type="entry name" value="DUF3237"/>
    <property type="match status" value="1"/>
</dbReference>
<reference evidence="1 2" key="1">
    <citation type="submission" date="2016-10" db="EMBL/GenBank/DDBJ databases">
        <authorList>
            <person name="de Groot N.N."/>
        </authorList>
    </citation>
    <scope>NUCLEOTIDE SEQUENCE [LARGE SCALE GENOMIC DNA]</scope>
    <source>
        <strain evidence="1 2">CGMCC 1.11030</strain>
    </source>
</reference>
<protein>
    <submittedName>
        <fullName evidence="1">Uncharacterized protein</fullName>
    </submittedName>
</protein>
<dbReference type="Gene3D" id="2.40.160.20">
    <property type="match status" value="1"/>
</dbReference>
<dbReference type="OrthoDB" id="5294829at2"/>
<name>A0A1I3NDJ8_9RHOB</name>